<name>A0A075LMC0_9BACI</name>
<sequence>MMKKLILTLGIVLVLVNIAILFLDDDGRVGRTNFIHKWEQVTAQDVKETLTVPSVLNSAHEVPVYLESESGSVSEMLVEPGDTVEEGADLFTYQVADYAKTYRELTATINLLDEQVLAVEQAISEAGESDFAAAAFAEDINVPETIDESENEEDTVAATEALQQATEEQTTQLQEQYRISLEKELAEKNAELTAAEEQLAGLEETGEYVTVSSPAAGTVKSIDEAGKKPVITLQSSELVITGELTEAERKQVQNAMTIEAKLDDGPALEGEITELAEQPATSAEKESMYKFEASYLAEYEQADKLLAGYHLDTDILLAYASQAPAVKPAQVKNNQVWKMANGQLFTTKVDIGAQNDKQAAITSGLEAGAFIPANQGDYYQNEPFVTPWRAQQMNWSTWSDSFTSYEFLLGLLDH</sequence>
<gene>
    <name evidence="5" type="ORF">GZ22_15445</name>
</gene>
<dbReference type="GO" id="GO:0030313">
    <property type="term" value="C:cell envelope"/>
    <property type="evidence" value="ECO:0007669"/>
    <property type="project" value="UniProtKB-SubCell"/>
</dbReference>
<dbReference type="HOGENOM" id="CLU_051480_0_0_9"/>
<protein>
    <recommendedName>
        <fullName evidence="4">YknX-like barrel-sandwich hybrid domain-containing protein</fullName>
    </recommendedName>
</protein>
<reference evidence="5 6" key="1">
    <citation type="submission" date="2014-07" db="EMBL/GenBank/DDBJ databases">
        <title>Complete genome sequence of a moderately halophilic bacterium Terribacillus aidingensis MP602, isolated from Cryptomeria fortunei in Tianmu mountain in China.</title>
        <authorList>
            <person name="Wang Y."/>
            <person name="Lu P."/>
            <person name="Zhang L."/>
        </authorList>
    </citation>
    <scope>NUCLEOTIDE SEQUENCE [LARGE SCALE GENOMIC DNA]</scope>
    <source>
        <strain evidence="5 6">MP602</strain>
    </source>
</reference>
<comment type="subcellular location">
    <subcellularLocation>
        <location evidence="1">Cell envelope</location>
    </subcellularLocation>
</comment>
<evidence type="ECO:0000256" key="1">
    <source>
        <dbReference type="ARBA" id="ARBA00004196"/>
    </source>
</evidence>
<feature type="domain" description="YknX-like barrel-sandwich hybrid" evidence="4">
    <location>
        <begin position="64"/>
        <end position="227"/>
    </location>
</feature>
<dbReference type="GeneID" id="34222490"/>
<dbReference type="EMBL" id="CP008876">
    <property type="protein sequence ID" value="AIF67895.1"/>
    <property type="molecule type" value="Genomic_DNA"/>
</dbReference>
<keyword evidence="2 3" id="KW-0175">Coiled coil</keyword>
<evidence type="ECO:0000313" key="6">
    <source>
        <dbReference type="Proteomes" id="UP000027980"/>
    </source>
</evidence>
<dbReference type="Proteomes" id="UP000027980">
    <property type="component" value="Chromosome"/>
</dbReference>
<dbReference type="KEGG" id="tap:GZ22_15445"/>
<evidence type="ECO:0000256" key="3">
    <source>
        <dbReference type="SAM" id="Coils"/>
    </source>
</evidence>
<evidence type="ECO:0000256" key="2">
    <source>
        <dbReference type="ARBA" id="ARBA00023054"/>
    </source>
</evidence>
<proteinExistence type="predicted"/>
<evidence type="ECO:0000259" key="4">
    <source>
        <dbReference type="Pfam" id="PF25984"/>
    </source>
</evidence>
<dbReference type="Pfam" id="PF25984">
    <property type="entry name" value="BSH_YknX"/>
    <property type="match status" value="1"/>
</dbReference>
<dbReference type="InterPro" id="IPR058639">
    <property type="entry name" value="BSH_YknX-like"/>
</dbReference>
<accession>A0A075LMC0</accession>
<evidence type="ECO:0000313" key="5">
    <source>
        <dbReference type="EMBL" id="AIF67895.1"/>
    </source>
</evidence>
<dbReference type="AlphaFoldDB" id="A0A075LMC0"/>
<dbReference type="RefSeq" id="WP_038564135.1">
    <property type="nucleotide sequence ID" value="NZ_CP008876.1"/>
</dbReference>
<feature type="coiled-coil region" evidence="3">
    <location>
        <begin position="178"/>
        <end position="205"/>
    </location>
</feature>
<dbReference type="InterPro" id="IPR050465">
    <property type="entry name" value="UPF0194_transport"/>
</dbReference>
<organism evidence="5 6">
    <name type="scientific">Terribacillus saccharophilus</name>
    <dbReference type="NCBI Taxonomy" id="361277"/>
    <lineage>
        <taxon>Bacteria</taxon>
        <taxon>Bacillati</taxon>
        <taxon>Bacillota</taxon>
        <taxon>Bacilli</taxon>
        <taxon>Bacillales</taxon>
        <taxon>Bacillaceae</taxon>
        <taxon>Terribacillus</taxon>
    </lineage>
</organism>
<dbReference type="PANTHER" id="PTHR32347:SF14">
    <property type="entry name" value="EFFLUX SYSTEM COMPONENT YKNX-RELATED"/>
    <property type="match status" value="1"/>
</dbReference>
<dbReference type="PANTHER" id="PTHR32347">
    <property type="entry name" value="EFFLUX SYSTEM COMPONENT YKNX-RELATED"/>
    <property type="match status" value="1"/>
</dbReference>
<dbReference type="OrthoDB" id="2446145at2"/>